<gene>
    <name evidence="1" type="ORF">J4Q44_G00055890</name>
</gene>
<protein>
    <submittedName>
        <fullName evidence="1">Uncharacterized protein</fullName>
    </submittedName>
</protein>
<sequence length="97" mass="10937">MAQENPFQESFTPMETGVISVRRALRLGLLHRAVSTTSPRGTSASLMLGLTTVLWPHVGRYCLGTGPSWTFKFQSMILHLIRVLLFWPWSSPTSFWG</sequence>
<keyword evidence="2" id="KW-1185">Reference proteome</keyword>
<comment type="caution">
    <text evidence="1">The sequence shown here is derived from an EMBL/GenBank/DDBJ whole genome shotgun (WGS) entry which is preliminary data.</text>
</comment>
<reference evidence="1 2" key="1">
    <citation type="submission" date="2021-04" db="EMBL/GenBank/DDBJ databases">
        <authorList>
            <person name="De Guttry C."/>
            <person name="Zahm M."/>
            <person name="Klopp C."/>
            <person name="Cabau C."/>
            <person name="Louis A."/>
            <person name="Berthelot C."/>
            <person name="Parey E."/>
            <person name="Roest Crollius H."/>
            <person name="Montfort J."/>
            <person name="Robinson-Rechavi M."/>
            <person name="Bucao C."/>
            <person name="Bouchez O."/>
            <person name="Gislard M."/>
            <person name="Lluch J."/>
            <person name="Milhes M."/>
            <person name="Lampietro C."/>
            <person name="Lopez Roques C."/>
            <person name="Donnadieu C."/>
            <person name="Braasch I."/>
            <person name="Desvignes T."/>
            <person name="Postlethwait J."/>
            <person name="Bobe J."/>
            <person name="Wedekind C."/>
            <person name="Guiguen Y."/>
        </authorList>
    </citation>
    <scope>NUCLEOTIDE SEQUENCE [LARGE SCALE GENOMIC DNA]</scope>
    <source>
        <strain evidence="1">Cs_M1</strain>
        <tissue evidence="1">Blood</tissue>
    </source>
</reference>
<evidence type="ECO:0000313" key="1">
    <source>
        <dbReference type="EMBL" id="KAK6323250.1"/>
    </source>
</evidence>
<dbReference type="AlphaFoldDB" id="A0AAN8M217"/>
<dbReference type="Proteomes" id="UP001356427">
    <property type="component" value="Unassembled WGS sequence"/>
</dbReference>
<dbReference type="EMBL" id="JAGTTL010000004">
    <property type="protein sequence ID" value="KAK6323250.1"/>
    <property type="molecule type" value="Genomic_DNA"/>
</dbReference>
<organism evidence="1 2">
    <name type="scientific">Coregonus suidteri</name>
    <dbReference type="NCBI Taxonomy" id="861788"/>
    <lineage>
        <taxon>Eukaryota</taxon>
        <taxon>Metazoa</taxon>
        <taxon>Chordata</taxon>
        <taxon>Craniata</taxon>
        <taxon>Vertebrata</taxon>
        <taxon>Euteleostomi</taxon>
        <taxon>Actinopterygii</taxon>
        <taxon>Neopterygii</taxon>
        <taxon>Teleostei</taxon>
        <taxon>Protacanthopterygii</taxon>
        <taxon>Salmoniformes</taxon>
        <taxon>Salmonidae</taxon>
        <taxon>Coregoninae</taxon>
        <taxon>Coregonus</taxon>
    </lineage>
</organism>
<evidence type="ECO:0000313" key="2">
    <source>
        <dbReference type="Proteomes" id="UP001356427"/>
    </source>
</evidence>
<proteinExistence type="predicted"/>
<name>A0AAN8M217_9TELE</name>
<accession>A0AAN8M217</accession>